<dbReference type="SUPFAM" id="SSF143034">
    <property type="entry name" value="L35p-like"/>
    <property type="match status" value="1"/>
</dbReference>
<comment type="similarity">
    <text evidence="1">Belongs to the bacterial ribosomal protein bL35 family.</text>
</comment>
<name>A0A382EIP0_9ZZZZ</name>
<dbReference type="GO" id="GO:0015934">
    <property type="term" value="C:large ribosomal subunit"/>
    <property type="evidence" value="ECO:0007669"/>
    <property type="project" value="TreeGrafter"/>
</dbReference>
<keyword evidence="2" id="KW-0689">Ribosomal protein</keyword>
<dbReference type="AlphaFoldDB" id="A0A382EIP0"/>
<dbReference type="EMBL" id="UINC01044408">
    <property type="protein sequence ID" value="SVB49831.1"/>
    <property type="molecule type" value="Genomic_DNA"/>
</dbReference>
<dbReference type="GO" id="GO:0006412">
    <property type="term" value="P:translation"/>
    <property type="evidence" value="ECO:0007669"/>
    <property type="project" value="InterPro"/>
</dbReference>
<keyword evidence="3" id="KW-0687">Ribonucleoprotein</keyword>
<accession>A0A382EIP0</accession>
<dbReference type="HAMAP" id="MF_00514">
    <property type="entry name" value="Ribosomal_bL35"/>
    <property type="match status" value="1"/>
</dbReference>
<dbReference type="PRINTS" id="PR00064">
    <property type="entry name" value="RIBOSOMALL35"/>
</dbReference>
<evidence type="ECO:0000313" key="5">
    <source>
        <dbReference type="EMBL" id="SVB49831.1"/>
    </source>
</evidence>
<protein>
    <recommendedName>
        <fullName evidence="6">50S ribosomal protein L35</fullName>
    </recommendedName>
</protein>
<gene>
    <name evidence="5" type="ORF">METZ01_LOCUS202685</name>
</gene>
<dbReference type="PANTHER" id="PTHR33343">
    <property type="entry name" value="54S RIBOSOMAL PROTEIN BL35M"/>
    <property type="match status" value="1"/>
</dbReference>
<dbReference type="FunFam" id="4.10.410.60:FF:000001">
    <property type="entry name" value="50S ribosomal protein L35"/>
    <property type="match status" value="1"/>
</dbReference>
<dbReference type="PANTHER" id="PTHR33343:SF1">
    <property type="entry name" value="LARGE RIBOSOMAL SUBUNIT PROTEIN BL35M"/>
    <property type="match status" value="1"/>
</dbReference>
<evidence type="ECO:0008006" key="6">
    <source>
        <dbReference type="Google" id="ProtNLM"/>
    </source>
</evidence>
<organism evidence="5">
    <name type="scientific">marine metagenome</name>
    <dbReference type="NCBI Taxonomy" id="408172"/>
    <lineage>
        <taxon>unclassified sequences</taxon>
        <taxon>metagenomes</taxon>
        <taxon>ecological metagenomes</taxon>
    </lineage>
</organism>
<dbReference type="NCBIfam" id="TIGR00001">
    <property type="entry name" value="rpmI_bact"/>
    <property type="match status" value="1"/>
</dbReference>
<evidence type="ECO:0000256" key="2">
    <source>
        <dbReference type="ARBA" id="ARBA00022980"/>
    </source>
</evidence>
<dbReference type="InterPro" id="IPR001706">
    <property type="entry name" value="Ribosomal_bL35"/>
</dbReference>
<dbReference type="GO" id="GO:0003735">
    <property type="term" value="F:structural constituent of ribosome"/>
    <property type="evidence" value="ECO:0007669"/>
    <property type="project" value="InterPro"/>
</dbReference>
<dbReference type="InterPro" id="IPR037229">
    <property type="entry name" value="Ribosomal_bL35_sf"/>
</dbReference>
<proteinExistence type="inferred from homology"/>
<evidence type="ECO:0000256" key="3">
    <source>
        <dbReference type="ARBA" id="ARBA00023274"/>
    </source>
</evidence>
<feature type="region of interest" description="Disordered" evidence="4">
    <location>
        <begin position="1"/>
        <end position="65"/>
    </location>
</feature>
<evidence type="ECO:0000256" key="4">
    <source>
        <dbReference type="SAM" id="MobiDB-lite"/>
    </source>
</evidence>
<reference evidence="5" key="1">
    <citation type="submission" date="2018-05" db="EMBL/GenBank/DDBJ databases">
        <authorList>
            <person name="Lanie J.A."/>
            <person name="Ng W.-L."/>
            <person name="Kazmierczak K.M."/>
            <person name="Andrzejewski T.M."/>
            <person name="Davidsen T.M."/>
            <person name="Wayne K.J."/>
            <person name="Tettelin H."/>
            <person name="Glass J.I."/>
            <person name="Rusch D."/>
            <person name="Podicherti R."/>
            <person name="Tsui H.-C.T."/>
            <person name="Winkler M.E."/>
        </authorList>
    </citation>
    <scope>NUCLEOTIDE SEQUENCE</scope>
</reference>
<dbReference type="Gene3D" id="4.10.410.60">
    <property type="match status" value="1"/>
</dbReference>
<dbReference type="InterPro" id="IPR021137">
    <property type="entry name" value="Ribosomal_bL35-like"/>
</dbReference>
<dbReference type="Pfam" id="PF01632">
    <property type="entry name" value="Ribosomal_L35p"/>
    <property type="match status" value="1"/>
</dbReference>
<sequence>MPKIKTHKGSAKRFKQRGSGSFKRRNANSTHLLGGRSTKRKRSFRKNSGVSPADMVNVRRALNLK</sequence>
<feature type="compositionally biased region" description="Basic residues" evidence="4">
    <location>
        <begin position="1"/>
        <end position="26"/>
    </location>
</feature>
<evidence type="ECO:0000256" key="1">
    <source>
        <dbReference type="ARBA" id="ARBA00006598"/>
    </source>
</evidence>